<reference evidence="1 2" key="1">
    <citation type="submission" date="2018-07" db="EMBL/GenBank/DDBJ databases">
        <title>Genomic Encyclopedia of Type Strains, Phase IV (KMG-IV): sequencing the most valuable type-strain genomes for metagenomic binning, comparative biology and taxonomic classification.</title>
        <authorList>
            <person name="Goeker M."/>
        </authorList>
    </citation>
    <scope>NUCLEOTIDE SEQUENCE [LARGE SCALE GENOMIC DNA]</scope>
    <source>
        <strain evidence="1 2">DSM 16500</strain>
    </source>
</reference>
<gene>
    <name evidence="1" type="ORF">C8D86_12147</name>
</gene>
<sequence>MQPEEDITTLIKFSSWKYINDLQKGKIYMNTLGYFKNCESKIHQDDFEGIDVFHQAKDIISIKIESQNIKPINLTKETGLINFRSGRTSNNFINIFCMYLWMVNKHNIYKIDTRVLKFGEAALIITNANEFMRRIKRAIKRDNFIYQSQAVEYFDENTHHGDVGIFKKRKSFEYMNEYRIAVKAKMDNNPYILDIGDIFDISAAISSHEINNLKIDYHQKVS</sequence>
<dbReference type="EMBL" id="QQAX01000021">
    <property type="protein sequence ID" value="RDI41147.1"/>
    <property type="molecule type" value="Genomic_DNA"/>
</dbReference>
<name>A0A370GBR9_9COXI</name>
<proteinExistence type="predicted"/>
<comment type="caution">
    <text evidence="1">The sequence shown here is derived from an EMBL/GenBank/DDBJ whole genome shotgun (WGS) entry which is preliminary data.</text>
</comment>
<evidence type="ECO:0000313" key="2">
    <source>
        <dbReference type="Proteomes" id="UP000254720"/>
    </source>
</evidence>
<dbReference type="OrthoDB" id="6905277at2"/>
<evidence type="ECO:0000313" key="1">
    <source>
        <dbReference type="EMBL" id="RDI41147.1"/>
    </source>
</evidence>
<protein>
    <submittedName>
        <fullName evidence="1">Uncharacterized protein</fullName>
    </submittedName>
</protein>
<dbReference type="Proteomes" id="UP000254720">
    <property type="component" value="Unassembled WGS sequence"/>
</dbReference>
<dbReference type="AlphaFoldDB" id="A0A370GBR9"/>
<dbReference type="RefSeq" id="WP_114835023.1">
    <property type="nucleotide sequence ID" value="NZ_LR699117.1"/>
</dbReference>
<organism evidence="1 2">
    <name type="scientific">Aquicella lusitana</name>
    <dbReference type="NCBI Taxonomy" id="254246"/>
    <lineage>
        <taxon>Bacteria</taxon>
        <taxon>Pseudomonadati</taxon>
        <taxon>Pseudomonadota</taxon>
        <taxon>Gammaproteobacteria</taxon>
        <taxon>Legionellales</taxon>
        <taxon>Coxiellaceae</taxon>
        <taxon>Aquicella</taxon>
    </lineage>
</organism>
<accession>A0A370GBR9</accession>
<keyword evidence="2" id="KW-1185">Reference proteome</keyword>